<dbReference type="InterPro" id="IPR002068">
    <property type="entry name" value="A-crystallin/Hsp20_dom"/>
</dbReference>
<keyword evidence="9 12" id="KW-0472">Membrane</keyword>
<dbReference type="GO" id="GO:0016740">
    <property type="term" value="F:transferase activity"/>
    <property type="evidence" value="ECO:0007669"/>
    <property type="project" value="UniProtKB-KW"/>
</dbReference>
<dbReference type="PROSITE" id="PS01031">
    <property type="entry name" value="SHSP"/>
    <property type="match status" value="1"/>
</dbReference>
<comment type="subcellular location">
    <subcellularLocation>
        <location evidence="1">Membrane</location>
        <topology evidence="1">Multi-pass membrane protein</topology>
    </subcellularLocation>
</comment>
<evidence type="ECO:0000256" key="3">
    <source>
        <dbReference type="ARBA" id="ARBA00022692"/>
    </source>
</evidence>
<dbReference type="AlphaFoldDB" id="A0AAF5DGW7"/>
<evidence type="ECO:0000313" key="15">
    <source>
        <dbReference type="Proteomes" id="UP000035681"/>
    </source>
</evidence>
<evidence type="ECO:0000256" key="10">
    <source>
        <dbReference type="PROSITE-ProRule" id="PRU00285"/>
    </source>
</evidence>
<name>A0AAF5DGW7_STRER</name>
<keyword evidence="2" id="KW-0808">Transferase</keyword>
<keyword evidence="15" id="KW-1185">Reference proteome</keyword>
<dbReference type="Proteomes" id="UP000035681">
    <property type="component" value="Unplaced"/>
</dbReference>
<evidence type="ECO:0000256" key="4">
    <source>
        <dbReference type="ARBA" id="ARBA00022723"/>
    </source>
</evidence>
<evidence type="ECO:0000256" key="8">
    <source>
        <dbReference type="ARBA" id="ARBA00022989"/>
    </source>
</evidence>
<keyword evidence="3 12" id="KW-0812">Transmembrane</keyword>
<dbReference type="InterPro" id="IPR001436">
    <property type="entry name" value="Alpha-crystallin/sHSP_animal"/>
</dbReference>
<dbReference type="SUPFAM" id="SSF49764">
    <property type="entry name" value="HSP20-like chaperones"/>
    <property type="match status" value="1"/>
</dbReference>
<dbReference type="Pfam" id="PF12906">
    <property type="entry name" value="RINGv"/>
    <property type="match status" value="1"/>
</dbReference>
<dbReference type="CDD" id="cd06526">
    <property type="entry name" value="metazoan_ACD"/>
    <property type="match status" value="1"/>
</dbReference>
<keyword evidence="6" id="KW-0833">Ubl conjugation pathway</keyword>
<protein>
    <submittedName>
        <fullName evidence="16">RING-CH-type domain-containing protein</fullName>
    </submittedName>
</protein>
<reference evidence="16" key="1">
    <citation type="submission" date="2024-02" db="UniProtKB">
        <authorList>
            <consortium name="WormBaseParasite"/>
        </authorList>
    </citation>
    <scope>IDENTIFICATION</scope>
</reference>
<keyword evidence="8 12" id="KW-1133">Transmembrane helix</keyword>
<evidence type="ECO:0000256" key="5">
    <source>
        <dbReference type="ARBA" id="ARBA00022771"/>
    </source>
</evidence>
<dbReference type="PANTHER" id="PTHR46065:SF3">
    <property type="entry name" value="FI20425P1"/>
    <property type="match status" value="1"/>
</dbReference>
<evidence type="ECO:0000256" key="1">
    <source>
        <dbReference type="ARBA" id="ARBA00004141"/>
    </source>
</evidence>
<dbReference type="CDD" id="cd16495">
    <property type="entry name" value="RING_CH-C4HC3_MARCH"/>
    <property type="match status" value="1"/>
</dbReference>
<proteinExistence type="inferred from homology"/>
<evidence type="ECO:0000256" key="9">
    <source>
        <dbReference type="ARBA" id="ARBA00023136"/>
    </source>
</evidence>
<keyword evidence="7" id="KW-0862">Zinc</keyword>
<dbReference type="SUPFAM" id="SSF57850">
    <property type="entry name" value="RING/U-box"/>
    <property type="match status" value="1"/>
</dbReference>
<dbReference type="Pfam" id="PF00011">
    <property type="entry name" value="HSP20"/>
    <property type="match status" value="1"/>
</dbReference>
<keyword evidence="4" id="KW-0479">Metal-binding</keyword>
<organism evidence="15 16">
    <name type="scientific">Strongyloides stercoralis</name>
    <name type="common">Threadworm</name>
    <dbReference type="NCBI Taxonomy" id="6248"/>
    <lineage>
        <taxon>Eukaryota</taxon>
        <taxon>Metazoa</taxon>
        <taxon>Ecdysozoa</taxon>
        <taxon>Nematoda</taxon>
        <taxon>Chromadorea</taxon>
        <taxon>Rhabditida</taxon>
        <taxon>Tylenchina</taxon>
        <taxon>Panagrolaimomorpha</taxon>
        <taxon>Strongyloidoidea</taxon>
        <taxon>Strongyloididae</taxon>
        <taxon>Strongyloides</taxon>
    </lineage>
</organism>
<dbReference type="InterPro" id="IPR013083">
    <property type="entry name" value="Znf_RING/FYVE/PHD"/>
</dbReference>
<dbReference type="PANTHER" id="PTHR46065">
    <property type="entry name" value="E3 UBIQUITIN-PROTEIN LIGASE MARCH 2/3 FAMILY MEMBER"/>
    <property type="match status" value="1"/>
</dbReference>
<evidence type="ECO:0000259" key="13">
    <source>
        <dbReference type="PROSITE" id="PS01031"/>
    </source>
</evidence>
<dbReference type="PRINTS" id="PR00299">
    <property type="entry name" value="ACRYSTALLIN"/>
</dbReference>
<evidence type="ECO:0000259" key="14">
    <source>
        <dbReference type="PROSITE" id="PS51292"/>
    </source>
</evidence>
<comment type="similarity">
    <text evidence="10 11">Belongs to the small heat shock protein (HSP20) family.</text>
</comment>
<evidence type="ECO:0000256" key="11">
    <source>
        <dbReference type="RuleBase" id="RU003616"/>
    </source>
</evidence>
<dbReference type="InterPro" id="IPR011016">
    <property type="entry name" value="Znf_RING-CH"/>
</dbReference>
<dbReference type="GO" id="GO:0008270">
    <property type="term" value="F:zinc ion binding"/>
    <property type="evidence" value="ECO:0007669"/>
    <property type="project" value="UniProtKB-KW"/>
</dbReference>
<evidence type="ECO:0000313" key="16">
    <source>
        <dbReference type="WBParaSite" id="TCONS_00011568.p1"/>
    </source>
</evidence>
<evidence type="ECO:0000256" key="2">
    <source>
        <dbReference type="ARBA" id="ARBA00022679"/>
    </source>
</evidence>
<evidence type="ECO:0000256" key="12">
    <source>
        <dbReference type="SAM" id="Phobius"/>
    </source>
</evidence>
<dbReference type="SMART" id="SM00744">
    <property type="entry name" value="RINGv"/>
    <property type="match status" value="1"/>
</dbReference>
<feature type="domain" description="RING-CH-type" evidence="14">
    <location>
        <begin position="160"/>
        <end position="220"/>
    </location>
</feature>
<evidence type="ECO:0000256" key="6">
    <source>
        <dbReference type="ARBA" id="ARBA00022786"/>
    </source>
</evidence>
<dbReference type="GO" id="GO:0016020">
    <property type="term" value="C:membrane"/>
    <property type="evidence" value="ECO:0007669"/>
    <property type="project" value="UniProtKB-SubCell"/>
</dbReference>
<keyword evidence="5" id="KW-0863">Zinc-finger</keyword>
<dbReference type="WBParaSite" id="TCONS_00011568.p1">
    <property type="protein sequence ID" value="TCONS_00011568.p1"/>
    <property type="gene ID" value="XLOC_006120"/>
</dbReference>
<feature type="transmembrane region" description="Helical" evidence="12">
    <location>
        <begin position="281"/>
        <end position="299"/>
    </location>
</feature>
<feature type="domain" description="SHSP" evidence="13">
    <location>
        <begin position="52"/>
        <end position="162"/>
    </location>
</feature>
<accession>A0AAF5DGW7</accession>
<evidence type="ECO:0000256" key="7">
    <source>
        <dbReference type="ARBA" id="ARBA00022833"/>
    </source>
</evidence>
<dbReference type="InterPro" id="IPR008978">
    <property type="entry name" value="HSP20-like_chaperone"/>
</dbReference>
<dbReference type="Gene3D" id="3.30.40.10">
    <property type="entry name" value="Zinc/RING finger domain, C3HC4 (zinc finger)"/>
    <property type="match status" value="1"/>
</dbReference>
<feature type="transmembrane region" description="Helical" evidence="12">
    <location>
        <begin position="243"/>
        <end position="261"/>
    </location>
</feature>
<dbReference type="Gene3D" id="2.60.40.790">
    <property type="match status" value="1"/>
</dbReference>
<dbReference type="PROSITE" id="PS51292">
    <property type="entry name" value="ZF_RING_CH"/>
    <property type="match status" value="1"/>
</dbReference>
<sequence>MSDNWISQFFGDSPFSPWRRNAYSPFNGVRRIFDELDQMLDYPNYTRNVQTGNFYKFGEGTCEEMTNKDGEFSIKMDVSHFGPNELKVDIVDRCLIVEGKHEEKDDNCGSIKRMFVRKYFLPNGVKEDDVTSELINKFLFRRKKLRNDLQSTTKSFLTSNTTIDKRICRICFDGNFPNKMVSPCKCKGSCKYVHNDCLTKWYESSGRNCCEICKFDFLVTREGFKSIKEMTGPKPFSDDMEDIIDYYCSFIWFGFILSLTYQSYSFGVKNTFYMVCLFKGHPLGIILTIVGMLINMIYYTEVLIEIYEKWYIENSRFKWANYVPSFNVQTSITNYF</sequence>